<reference evidence="1" key="2">
    <citation type="journal article" date="2014" name="ISME J.">
        <title>Microbial stratification in low pH oxic and suboxic macroscopic growths along an acid mine drainage.</title>
        <authorList>
            <person name="Mendez-Garcia C."/>
            <person name="Mesa V."/>
            <person name="Sprenger R.R."/>
            <person name="Richter M."/>
            <person name="Diez M.S."/>
            <person name="Solano J."/>
            <person name="Bargiela R."/>
            <person name="Golyshina O.V."/>
            <person name="Manteca A."/>
            <person name="Ramos J.L."/>
            <person name="Gallego J.R."/>
            <person name="Llorente I."/>
            <person name="Martins Dos Santos V.A."/>
            <person name="Jensen O.N."/>
            <person name="Pelaez A.I."/>
            <person name="Sanchez J."/>
            <person name="Ferrer M."/>
        </authorList>
    </citation>
    <scope>NUCLEOTIDE SEQUENCE</scope>
</reference>
<accession>T1BPC2</accession>
<organism evidence="1">
    <name type="scientific">mine drainage metagenome</name>
    <dbReference type="NCBI Taxonomy" id="410659"/>
    <lineage>
        <taxon>unclassified sequences</taxon>
        <taxon>metagenomes</taxon>
        <taxon>ecological metagenomes</taxon>
    </lineage>
</organism>
<dbReference type="GO" id="GO:0005524">
    <property type="term" value="F:ATP binding"/>
    <property type="evidence" value="ECO:0007669"/>
    <property type="project" value="InterPro"/>
</dbReference>
<feature type="non-terminal residue" evidence="1">
    <location>
        <position position="134"/>
    </location>
</feature>
<name>T1BPC2_9ZZZZ</name>
<protein>
    <submittedName>
        <fullName evidence="1">DNA gyrase, A subunit</fullName>
    </submittedName>
</protein>
<dbReference type="PANTHER" id="PTHR43493:SF5">
    <property type="entry name" value="DNA GYRASE SUBUNIT A, CHLOROPLASTIC_MITOCHONDRIAL"/>
    <property type="match status" value="1"/>
</dbReference>
<dbReference type="Pfam" id="PF03989">
    <property type="entry name" value="DNA_gyraseA_C"/>
    <property type="match status" value="2"/>
</dbReference>
<comment type="caution">
    <text evidence="1">The sequence shown here is derived from an EMBL/GenBank/DDBJ whole genome shotgun (WGS) entry which is preliminary data.</text>
</comment>
<dbReference type="PANTHER" id="PTHR43493">
    <property type="entry name" value="DNA GYRASE/TOPOISOMERASE SUBUNIT A"/>
    <property type="match status" value="1"/>
</dbReference>
<dbReference type="EMBL" id="AUZY01006012">
    <property type="protein sequence ID" value="EQD55875.1"/>
    <property type="molecule type" value="Genomic_DNA"/>
</dbReference>
<dbReference type="GO" id="GO:0003677">
    <property type="term" value="F:DNA binding"/>
    <property type="evidence" value="ECO:0007669"/>
    <property type="project" value="InterPro"/>
</dbReference>
<gene>
    <name evidence="1" type="ORF">B1B_09154</name>
</gene>
<proteinExistence type="predicted"/>
<dbReference type="GO" id="GO:0003918">
    <property type="term" value="F:DNA topoisomerase type II (double strand cut, ATP-hydrolyzing) activity"/>
    <property type="evidence" value="ECO:0007669"/>
    <property type="project" value="TreeGrafter"/>
</dbReference>
<feature type="non-terminal residue" evidence="1">
    <location>
        <position position="1"/>
    </location>
</feature>
<reference evidence="1" key="1">
    <citation type="submission" date="2013-08" db="EMBL/GenBank/DDBJ databases">
        <authorList>
            <person name="Mendez C."/>
            <person name="Richter M."/>
            <person name="Ferrer M."/>
            <person name="Sanchez J."/>
        </authorList>
    </citation>
    <scope>NUCLEOTIDE SEQUENCE</scope>
</reference>
<dbReference type="InterPro" id="IPR050220">
    <property type="entry name" value="Type_II_DNA_Topoisomerases"/>
</dbReference>
<dbReference type="GO" id="GO:0009330">
    <property type="term" value="C:DNA topoisomerase type II (double strand cut, ATP-hydrolyzing) complex"/>
    <property type="evidence" value="ECO:0007669"/>
    <property type="project" value="TreeGrafter"/>
</dbReference>
<dbReference type="AlphaFoldDB" id="T1BPC2"/>
<sequence>ILESPHELDRHISTELAAVKARFADPRRTRIVPGFTARTLEDLIPDADAVVLVTRDGYIKRQPLDQYRRQRRGGRGLSQIETKEEDLVIRTFVSRTHDHLLFFTNQGRVYLLKTYELPEGSRHTKGKAIINLLP</sequence>
<dbReference type="InterPro" id="IPR006691">
    <property type="entry name" value="GyrA/parC_rep"/>
</dbReference>
<dbReference type="SUPFAM" id="SSF101904">
    <property type="entry name" value="GyrA/ParC C-terminal domain-like"/>
    <property type="match status" value="1"/>
</dbReference>
<evidence type="ECO:0000313" key="1">
    <source>
        <dbReference type="EMBL" id="EQD55875.1"/>
    </source>
</evidence>
<dbReference type="GO" id="GO:0006265">
    <property type="term" value="P:DNA topological change"/>
    <property type="evidence" value="ECO:0007669"/>
    <property type="project" value="InterPro"/>
</dbReference>
<dbReference type="Gene3D" id="2.120.10.90">
    <property type="entry name" value="DNA gyrase/topoisomerase IV, subunit A, C-terminal"/>
    <property type="match status" value="1"/>
</dbReference>
<dbReference type="GO" id="GO:0005737">
    <property type="term" value="C:cytoplasm"/>
    <property type="evidence" value="ECO:0007669"/>
    <property type="project" value="TreeGrafter"/>
</dbReference>
<dbReference type="InterPro" id="IPR035516">
    <property type="entry name" value="Gyrase/topoIV_suA_C"/>
</dbReference>